<evidence type="ECO:0000256" key="3">
    <source>
        <dbReference type="ARBA" id="ARBA00022692"/>
    </source>
</evidence>
<keyword evidence="4 7" id="KW-1133">Transmembrane helix</keyword>
<dbReference type="InterPro" id="IPR005538">
    <property type="entry name" value="LrgA/CidA"/>
</dbReference>
<dbReference type="EMBL" id="RRCT01000004">
    <property type="protein sequence ID" value="RQW75476.1"/>
    <property type="molecule type" value="Genomic_DNA"/>
</dbReference>
<dbReference type="Proteomes" id="UP000274033">
    <property type="component" value="Unassembled WGS sequence"/>
</dbReference>
<sequence length="187" mass="21376">MMRIVRIITQILILYVFYYIGVFIVEITGLPLPASVLGLLVLVLCLQLKWIKVEYIRDGSSFLIGFMTLFFIPPMAGIIDYPQLLSLDGFILIATVMISTLFVIYITSFITQKIEKKELAAKLKESDKEEMEEEEIEKEHSEDVVVGNEHSEEEHSKEVEKDHSEGVKEELDEELEKVETGKGGFEN</sequence>
<evidence type="ECO:0000256" key="2">
    <source>
        <dbReference type="ARBA" id="ARBA00022475"/>
    </source>
</evidence>
<keyword evidence="5 7" id="KW-0472">Membrane</keyword>
<proteinExistence type="predicted"/>
<feature type="transmembrane region" description="Helical" evidence="7">
    <location>
        <begin position="62"/>
        <end position="79"/>
    </location>
</feature>
<feature type="region of interest" description="Disordered" evidence="6">
    <location>
        <begin position="124"/>
        <end position="187"/>
    </location>
</feature>
<protein>
    <submittedName>
        <fullName evidence="8">CidA/LrgA family protein</fullName>
    </submittedName>
</protein>
<evidence type="ECO:0000313" key="8">
    <source>
        <dbReference type="EMBL" id="RQW75476.1"/>
    </source>
</evidence>
<comment type="caution">
    <text evidence="8">The sequence shown here is derived from an EMBL/GenBank/DDBJ whole genome shotgun (WGS) entry which is preliminary data.</text>
</comment>
<feature type="compositionally biased region" description="Basic and acidic residues" evidence="6">
    <location>
        <begin position="137"/>
        <end position="169"/>
    </location>
</feature>
<accession>A0A3N9UU97</accession>
<evidence type="ECO:0000256" key="7">
    <source>
        <dbReference type="SAM" id="Phobius"/>
    </source>
</evidence>
<evidence type="ECO:0000313" key="9">
    <source>
        <dbReference type="Proteomes" id="UP000274033"/>
    </source>
</evidence>
<keyword evidence="3 7" id="KW-0812">Transmembrane</keyword>
<evidence type="ECO:0000256" key="5">
    <source>
        <dbReference type="ARBA" id="ARBA00023136"/>
    </source>
</evidence>
<feature type="transmembrane region" description="Helical" evidence="7">
    <location>
        <begin position="91"/>
        <end position="110"/>
    </location>
</feature>
<dbReference type="Pfam" id="PF03788">
    <property type="entry name" value="LrgA"/>
    <property type="match status" value="1"/>
</dbReference>
<keyword evidence="2" id="KW-1003">Cell membrane</keyword>
<dbReference type="PANTHER" id="PTHR33931:SF2">
    <property type="entry name" value="HOLIN-LIKE PROTEIN CIDA"/>
    <property type="match status" value="1"/>
</dbReference>
<evidence type="ECO:0000256" key="4">
    <source>
        <dbReference type="ARBA" id="ARBA00022989"/>
    </source>
</evidence>
<dbReference type="PANTHER" id="PTHR33931">
    <property type="entry name" value="HOLIN-LIKE PROTEIN CIDA-RELATED"/>
    <property type="match status" value="1"/>
</dbReference>
<dbReference type="AlphaFoldDB" id="A0A3N9UU97"/>
<gene>
    <name evidence="8" type="ORF">EBB45_06025</name>
</gene>
<evidence type="ECO:0000256" key="1">
    <source>
        <dbReference type="ARBA" id="ARBA00004651"/>
    </source>
</evidence>
<dbReference type="OrthoDB" id="3176438at2"/>
<dbReference type="GO" id="GO:0005886">
    <property type="term" value="C:plasma membrane"/>
    <property type="evidence" value="ECO:0007669"/>
    <property type="project" value="UniProtKB-SubCell"/>
</dbReference>
<reference evidence="8 9" key="1">
    <citation type="journal article" date="2013" name="J. Microbiol.">
        <title>Lysinibacillus chungkukjangi sp. nov., isolated from Chungkukjang, Korean fermented soybean food.</title>
        <authorList>
            <person name="Kim S.J."/>
            <person name="Jang Y.H."/>
            <person name="Hamada M."/>
            <person name="Ahn J.H."/>
            <person name="Weon H.Y."/>
            <person name="Suzuki K."/>
            <person name="Whang K.S."/>
            <person name="Kwon S.W."/>
        </authorList>
    </citation>
    <scope>NUCLEOTIDE SEQUENCE [LARGE SCALE GENOMIC DNA]</scope>
    <source>
        <strain evidence="8 9">MCCC 1A12701</strain>
    </source>
</reference>
<organism evidence="8 9">
    <name type="scientific">Lysinibacillus composti</name>
    <dbReference type="NCBI Taxonomy" id="720633"/>
    <lineage>
        <taxon>Bacteria</taxon>
        <taxon>Bacillati</taxon>
        <taxon>Bacillota</taxon>
        <taxon>Bacilli</taxon>
        <taxon>Bacillales</taxon>
        <taxon>Bacillaceae</taxon>
        <taxon>Lysinibacillus</taxon>
    </lineage>
</organism>
<comment type="subcellular location">
    <subcellularLocation>
        <location evidence="1">Cell membrane</location>
        <topology evidence="1">Multi-pass membrane protein</topology>
    </subcellularLocation>
</comment>
<evidence type="ECO:0000256" key="6">
    <source>
        <dbReference type="SAM" id="MobiDB-lite"/>
    </source>
</evidence>
<keyword evidence="9" id="KW-1185">Reference proteome</keyword>
<name>A0A3N9UU97_9BACI</name>
<feature type="transmembrane region" description="Helical" evidence="7">
    <location>
        <begin position="7"/>
        <end position="25"/>
    </location>
</feature>
<feature type="transmembrane region" description="Helical" evidence="7">
    <location>
        <begin position="31"/>
        <end position="50"/>
    </location>
</feature>
<dbReference type="RefSeq" id="WP_124763778.1">
    <property type="nucleotide sequence ID" value="NZ_JAFBDY010000003.1"/>
</dbReference>